<dbReference type="InterPro" id="IPR036388">
    <property type="entry name" value="WH-like_DNA-bd_sf"/>
</dbReference>
<reference evidence="1 2" key="1">
    <citation type="submission" date="2018-10" db="EMBL/GenBank/DDBJ databases">
        <title>Isolation from soil.</title>
        <authorList>
            <person name="Hu J."/>
        </authorList>
    </citation>
    <scope>NUCLEOTIDE SEQUENCE [LARGE SCALE GENOMIC DNA]</scope>
    <source>
        <strain evidence="1 2">NEAU-Ht49</strain>
    </source>
</reference>
<dbReference type="Proteomes" id="UP000282674">
    <property type="component" value="Unassembled WGS sequence"/>
</dbReference>
<dbReference type="SUPFAM" id="SSF88659">
    <property type="entry name" value="Sigma3 and sigma4 domains of RNA polymerase sigma factors"/>
    <property type="match status" value="1"/>
</dbReference>
<dbReference type="OrthoDB" id="9830717at2"/>
<dbReference type="SUPFAM" id="SSF88946">
    <property type="entry name" value="Sigma2 domain of RNA polymerase sigma factors"/>
    <property type="match status" value="1"/>
</dbReference>
<comment type="caution">
    <text evidence="1">The sequence shown here is derived from an EMBL/GenBank/DDBJ whole genome shotgun (WGS) entry which is preliminary data.</text>
</comment>
<dbReference type="GO" id="GO:0003700">
    <property type="term" value="F:DNA-binding transcription factor activity"/>
    <property type="evidence" value="ECO:0007669"/>
    <property type="project" value="InterPro"/>
</dbReference>
<protein>
    <recommendedName>
        <fullName evidence="3">RNA polymerase sigma factor 70 region 4 type 2 domain-containing protein</fullName>
    </recommendedName>
</protein>
<evidence type="ECO:0008006" key="3">
    <source>
        <dbReference type="Google" id="ProtNLM"/>
    </source>
</evidence>
<dbReference type="EMBL" id="RFFG01000041">
    <property type="protein sequence ID" value="RMI41584.1"/>
    <property type="molecule type" value="Genomic_DNA"/>
</dbReference>
<keyword evidence="2" id="KW-1185">Reference proteome</keyword>
<dbReference type="Gene3D" id="1.10.10.10">
    <property type="entry name" value="Winged helix-like DNA-binding domain superfamily/Winged helix DNA-binding domain"/>
    <property type="match status" value="1"/>
</dbReference>
<gene>
    <name evidence="1" type="ORF">EBO15_22550</name>
</gene>
<dbReference type="InterPro" id="IPR013325">
    <property type="entry name" value="RNA_pol_sigma_r2"/>
</dbReference>
<dbReference type="GO" id="GO:0006352">
    <property type="term" value="P:DNA-templated transcription initiation"/>
    <property type="evidence" value="ECO:0007669"/>
    <property type="project" value="InterPro"/>
</dbReference>
<organism evidence="1 2">
    <name type="scientific">Actinomadura harenae</name>
    <dbReference type="NCBI Taxonomy" id="2483351"/>
    <lineage>
        <taxon>Bacteria</taxon>
        <taxon>Bacillati</taxon>
        <taxon>Actinomycetota</taxon>
        <taxon>Actinomycetes</taxon>
        <taxon>Streptosporangiales</taxon>
        <taxon>Thermomonosporaceae</taxon>
        <taxon>Actinomadura</taxon>
    </lineage>
</organism>
<dbReference type="RefSeq" id="WP_122196418.1">
    <property type="nucleotide sequence ID" value="NZ_JBHSKC010000038.1"/>
</dbReference>
<evidence type="ECO:0000313" key="1">
    <source>
        <dbReference type="EMBL" id="RMI41584.1"/>
    </source>
</evidence>
<proteinExistence type="predicted"/>
<dbReference type="AlphaFoldDB" id="A0A3M2LVP4"/>
<sequence length="210" mass="22373">MDLASDRPSDDVVLERALAGDEASFLQLVDFYGGRLSRLAREVAGPAPGRAETMAREALLGIVRDAPPPDGPSPRLRLLRAVIEAGRTRWPLEVAVHPEDVAANGQAVPGVPLSVPALEALRPALDAMPLRFRLPLLLADAEGCDEDEAAWLLGITPSDQLVLLNLGRAALRRAVPELDQVAATPGTPGPDGLSDRGRSRLLVAFRGPRR</sequence>
<evidence type="ECO:0000313" key="2">
    <source>
        <dbReference type="Proteomes" id="UP000282674"/>
    </source>
</evidence>
<accession>A0A3M2LVP4</accession>
<name>A0A3M2LVP4_9ACTN</name>
<dbReference type="InterPro" id="IPR013324">
    <property type="entry name" value="RNA_pol_sigma_r3/r4-like"/>
</dbReference>